<evidence type="ECO:0000313" key="2">
    <source>
        <dbReference type="EMBL" id="MFD2647434.1"/>
    </source>
</evidence>
<dbReference type="Proteomes" id="UP001597521">
    <property type="component" value="Unassembled WGS sequence"/>
</dbReference>
<keyword evidence="1" id="KW-0732">Signal</keyword>
<evidence type="ECO:0000313" key="3">
    <source>
        <dbReference type="Proteomes" id="UP001597521"/>
    </source>
</evidence>
<reference evidence="3" key="1">
    <citation type="journal article" date="2019" name="Int. J. Syst. Evol. Microbiol.">
        <title>The Global Catalogue of Microorganisms (GCM) 10K type strain sequencing project: providing services to taxonomists for standard genome sequencing and annotation.</title>
        <authorList>
            <consortium name="The Broad Institute Genomics Platform"/>
            <consortium name="The Broad Institute Genome Sequencing Center for Infectious Disease"/>
            <person name="Wu L."/>
            <person name="Ma J."/>
        </authorList>
    </citation>
    <scope>NUCLEOTIDE SEQUENCE [LARGE SCALE GENOMIC DNA]</scope>
    <source>
        <strain evidence="3">CCM 7427</strain>
    </source>
</reference>
<feature type="signal peptide" evidence="1">
    <location>
        <begin position="1"/>
        <end position="29"/>
    </location>
</feature>
<protein>
    <submittedName>
        <fullName evidence="2">Uncharacterized protein</fullName>
    </submittedName>
</protein>
<keyword evidence="3" id="KW-1185">Reference proteome</keyword>
<dbReference type="RefSeq" id="WP_386832460.1">
    <property type="nucleotide sequence ID" value="NZ_JBHUNP010000001.1"/>
</dbReference>
<evidence type="ECO:0000256" key="1">
    <source>
        <dbReference type="SAM" id="SignalP"/>
    </source>
</evidence>
<accession>A0ABW5QIJ6</accession>
<feature type="chain" id="PRO_5046952198" evidence="1">
    <location>
        <begin position="30"/>
        <end position="52"/>
    </location>
</feature>
<gene>
    <name evidence="2" type="ORF">ACFSX5_06435</name>
</gene>
<organism evidence="2 3">
    <name type="scientific">Devosia albogilva</name>
    <dbReference type="NCBI Taxonomy" id="429726"/>
    <lineage>
        <taxon>Bacteria</taxon>
        <taxon>Pseudomonadati</taxon>
        <taxon>Pseudomonadota</taxon>
        <taxon>Alphaproteobacteria</taxon>
        <taxon>Hyphomicrobiales</taxon>
        <taxon>Devosiaceae</taxon>
        <taxon>Devosia</taxon>
    </lineage>
</organism>
<name>A0ABW5QIJ6_9HYPH</name>
<dbReference type="EMBL" id="JBHUNP010000001">
    <property type="protein sequence ID" value="MFD2647434.1"/>
    <property type="molecule type" value="Genomic_DNA"/>
</dbReference>
<comment type="caution">
    <text evidence="2">The sequence shown here is derived from an EMBL/GenBank/DDBJ whole genome shotgun (WGS) entry which is preliminary data.</text>
</comment>
<proteinExistence type="predicted"/>
<sequence>MMVLNRARRRRYVALFKAALLMSAVAVLATPKVELPDIPFPLVTAAQAAQEN</sequence>